<evidence type="ECO:0000259" key="7">
    <source>
        <dbReference type="PROSITE" id="PS51999"/>
    </source>
</evidence>
<protein>
    <recommendedName>
        <fullName evidence="7">GRF-type domain-containing protein</fullName>
    </recommendedName>
</protein>
<evidence type="ECO:0000256" key="2">
    <source>
        <dbReference type="ARBA" id="ARBA00022771"/>
    </source>
</evidence>
<feature type="transmembrane region" description="Helical" evidence="6">
    <location>
        <begin position="155"/>
        <end position="174"/>
    </location>
</feature>
<dbReference type="GO" id="GO:0008270">
    <property type="term" value="F:zinc ion binding"/>
    <property type="evidence" value="ECO:0007669"/>
    <property type="project" value="UniProtKB-KW"/>
</dbReference>
<keyword evidence="6" id="KW-0812">Transmembrane</keyword>
<comment type="caution">
    <text evidence="8">The sequence shown here is derived from an EMBL/GenBank/DDBJ whole genome shotgun (WGS) entry which is preliminary data.</text>
</comment>
<dbReference type="PANTHER" id="PTHR33248">
    <property type="entry name" value="ZINC ION-BINDING PROTEIN"/>
    <property type="match status" value="1"/>
</dbReference>
<dbReference type="EMBL" id="CACVBM020001246">
    <property type="protein sequence ID" value="CAA7041438.1"/>
    <property type="molecule type" value="Genomic_DNA"/>
</dbReference>
<keyword evidence="9" id="KW-1185">Reference proteome</keyword>
<keyword evidence="3" id="KW-0862">Zinc</keyword>
<proteinExistence type="predicted"/>
<keyword evidence="2 4" id="KW-0863">Zinc-finger</keyword>
<name>A0A6D2JNB3_9BRAS</name>
<dbReference type="Proteomes" id="UP000467841">
    <property type="component" value="Unassembled WGS sequence"/>
</dbReference>
<feature type="domain" description="GRF-type" evidence="7">
    <location>
        <begin position="25"/>
        <end position="68"/>
    </location>
</feature>
<evidence type="ECO:0000256" key="1">
    <source>
        <dbReference type="ARBA" id="ARBA00022723"/>
    </source>
</evidence>
<keyword evidence="6" id="KW-0472">Membrane</keyword>
<accession>A0A6D2JNB3</accession>
<evidence type="ECO:0000256" key="3">
    <source>
        <dbReference type="ARBA" id="ARBA00022833"/>
    </source>
</evidence>
<evidence type="ECO:0000256" key="5">
    <source>
        <dbReference type="SAM" id="Coils"/>
    </source>
</evidence>
<evidence type="ECO:0000256" key="4">
    <source>
        <dbReference type="PROSITE-ProRule" id="PRU01343"/>
    </source>
</evidence>
<gene>
    <name evidence="8" type="ORF">MERR_LOCUS28673</name>
</gene>
<keyword evidence="1" id="KW-0479">Metal-binding</keyword>
<keyword evidence="5" id="KW-0175">Coiled coil</keyword>
<evidence type="ECO:0000256" key="6">
    <source>
        <dbReference type="SAM" id="Phobius"/>
    </source>
</evidence>
<dbReference type="OrthoDB" id="1112705at2759"/>
<dbReference type="PROSITE" id="PS51999">
    <property type="entry name" value="ZF_GRF"/>
    <property type="match status" value="1"/>
</dbReference>
<organism evidence="8 9">
    <name type="scientific">Microthlaspi erraticum</name>
    <dbReference type="NCBI Taxonomy" id="1685480"/>
    <lineage>
        <taxon>Eukaryota</taxon>
        <taxon>Viridiplantae</taxon>
        <taxon>Streptophyta</taxon>
        <taxon>Embryophyta</taxon>
        <taxon>Tracheophyta</taxon>
        <taxon>Spermatophyta</taxon>
        <taxon>Magnoliopsida</taxon>
        <taxon>eudicotyledons</taxon>
        <taxon>Gunneridae</taxon>
        <taxon>Pentapetalae</taxon>
        <taxon>rosids</taxon>
        <taxon>malvids</taxon>
        <taxon>Brassicales</taxon>
        <taxon>Brassicaceae</taxon>
        <taxon>Coluteocarpeae</taxon>
        <taxon>Microthlaspi</taxon>
    </lineage>
</organism>
<evidence type="ECO:0000313" key="8">
    <source>
        <dbReference type="EMBL" id="CAA7041438.1"/>
    </source>
</evidence>
<keyword evidence="6" id="KW-1133">Transmembrane helix</keyword>
<reference evidence="8" key="1">
    <citation type="submission" date="2020-01" db="EMBL/GenBank/DDBJ databases">
        <authorList>
            <person name="Mishra B."/>
        </authorList>
    </citation>
    <scope>NUCLEOTIDE SEQUENCE [LARGE SCALE GENOMIC DNA]</scope>
</reference>
<feature type="coiled-coil region" evidence="5">
    <location>
        <begin position="70"/>
        <end position="138"/>
    </location>
</feature>
<dbReference type="InterPro" id="IPR010666">
    <property type="entry name" value="Znf_GRF"/>
</dbReference>
<evidence type="ECO:0000313" key="9">
    <source>
        <dbReference type="Proteomes" id="UP000467841"/>
    </source>
</evidence>
<sequence length="175" mass="20289">MSSSSSSSSSRLSNRRSVRGVPTRCWCGRNLVTYAAQTKDNPFRRFYRCELALQRKTEEHLFKWIDEALLDETKMVEEKLEEEVKELRKEMVKLLDLQSSLTRKMEKEVKEKVEEKVKEKLEEKLKEESMIATETKKKMAGEMAREMAKTCMQKLGITVLVVGTIGWLCGNVIMS</sequence>
<dbReference type="AlphaFoldDB" id="A0A6D2JNB3"/>